<proteinExistence type="predicted"/>
<name>A0AAU8B0X6_9VIRU</name>
<organism evidence="1">
    <name type="scientific">Dulem virus 225</name>
    <dbReference type="NCBI Taxonomy" id="3145702"/>
    <lineage>
        <taxon>Viruses</taxon>
        <taxon>Monodnaviria</taxon>
        <taxon>Sangervirae</taxon>
        <taxon>Phixviricota</taxon>
        <taxon>Malgrandaviricetes</taxon>
        <taxon>Petitvirales</taxon>
        <taxon>Microviridae</taxon>
        <taxon>Microvirus</taxon>
    </lineage>
</organism>
<accession>A0AAU8B0X6</accession>
<protein>
    <submittedName>
        <fullName evidence="1">Uncharacterized protein</fullName>
    </submittedName>
</protein>
<sequence length="80" mass="9678">MSCSNHLWIDFLTFLEYHNAHDEFFFHLFSSKGLRRDTIAKLRRRPACQWLTHAFLWPKDSSVDWCIVASHWSLYLGEKY</sequence>
<evidence type="ECO:0000313" key="1">
    <source>
        <dbReference type="EMBL" id="XCD04658.1"/>
    </source>
</evidence>
<dbReference type="EMBL" id="PP511490">
    <property type="protein sequence ID" value="XCD04658.1"/>
    <property type="molecule type" value="Genomic_DNA"/>
</dbReference>
<reference evidence="1" key="1">
    <citation type="submission" date="2024-03" db="EMBL/GenBank/DDBJ databases">
        <title>Diverse circular DNA viruses in blood, oral, and fecal samples of captive lemurs.</title>
        <authorList>
            <person name="Paietta E.N."/>
            <person name="Kraberger S."/>
            <person name="Lund M.C."/>
            <person name="Custer J.M."/>
            <person name="Vargas K.M."/>
            <person name="Ehmke E.E."/>
            <person name="Yoder A.D."/>
            <person name="Varsani A."/>
        </authorList>
    </citation>
    <scope>NUCLEOTIDE SEQUENCE</scope>
    <source>
        <strain evidence="1">Duke_24FF_956</strain>
    </source>
</reference>